<evidence type="ECO:0000313" key="3">
    <source>
        <dbReference type="EMBL" id="KXK09285.1"/>
    </source>
</evidence>
<sequence>MRITFKNSDDDYVLTKTSSIGDLLNPLKITKEIYEINNRIYLKEDLSRSVLRGEVNSDDEKYYIKVFQKEYLKLGGNETLHREAVKKWIDFCKQFLECYPSTAYFDYSLIKDSEKYDSVDEFYKELNQKGYKVWFTPFAESQIIESNSKGELYLFQIYNKDFSKESRGTKNLHTIYFEELFSQENLDNNYRFKLNGQAELFFRPKTDKDKLGERVDKKGNKRVINTRYSENKYFFHVPITLNRINKGVTRVNDLVCKLLASNDSINIIGVDRGEKHLAYYSVITQDGEVIESGSLNNLKGIDFKKLLSDRAVDRERDRKDWQEIQKIKDLKRGYVSLLVKKNI</sequence>
<evidence type="ECO:0000259" key="2">
    <source>
        <dbReference type="Pfam" id="PF22222"/>
    </source>
</evidence>
<dbReference type="Proteomes" id="UP000070449">
    <property type="component" value="Unassembled WGS sequence"/>
</dbReference>
<comment type="caution">
    <text evidence="3">The sequence shown here is derived from an EMBL/GenBank/DDBJ whole genome shotgun (WGS) entry which is preliminary data.</text>
</comment>
<name>A0A136KIK5_9BACT</name>
<accession>A0A136KIK5</accession>
<evidence type="ECO:0000259" key="1">
    <source>
        <dbReference type="Pfam" id="PF18516"/>
    </source>
</evidence>
<dbReference type="InterPro" id="IPR053993">
    <property type="entry name" value="Cas12a_PI"/>
</dbReference>
<protein>
    <submittedName>
        <fullName evidence="3">Uncharacterized protein</fullName>
    </submittedName>
</protein>
<feature type="domain" description="Cas12a RuvC nuclease" evidence="1">
    <location>
        <begin position="247"/>
        <end position="341"/>
    </location>
</feature>
<dbReference type="EMBL" id="JYPD01000019">
    <property type="protein sequence ID" value="KXK09285.1"/>
    <property type="molecule type" value="Genomic_DNA"/>
</dbReference>
<evidence type="ECO:0000313" key="4">
    <source>
        <dbReference type="Proteomes" id="UP000070449"/>
    </source>
</evidence>
<dbReference type="PATRIC" id="fig|1617427.3.peg.617"/>
<dbReference type="AlphaFoldDB" id="A0A136KIK5"/>
<gene>
    <name evidence="3" type="ORF">UZ20_WS6002000591</name>
</gene>
<feature type="domain" description="Cas12a PI" evidence="2">
    <location>
        <begin position="65"/>
        <end position="131"/>
    </location>
</feature>
<organism evidence="3 4">
    <name type="scientific">candidate division WS6 bacterium OLB21</name>
    <dbReference type="NCBI Taxonomy" id="1617427"/>
    <lineage>
        <taxon>Bacteria</taxon>
        <taxon>Candidatus Dojkabacteria</taxon>
    </lineage>
</organism>
<dbReference type="Pfam" id="PF18516">
    <property type="entry name" value="RuvC_1"/>
    <property type="match status" value="1"/>
</dbReference>
<reference evidence="3 4" key="1">
    <citation type="submission" date="2015-02" db="EMBL/GenBank/DDBJ databases">
        <title>Improved understanding of the partial-nitritation anammox process through 23 genomes representing the majority of the microbial community.</title>
        <authorList>
            <person name="Speth D.R."/>
            <person name="In T Zandt M."/>
            <person name="Guerrero Cruz S."/>
            <person name="Jetten M.S."/>
            <person name="Dutilh B.E."/>
        </authorList>
    </citation>
    <scope>NUCLEOTIDE SEQUENCE [LARGE SCALE GENOMIC DNA]</scope>
    <source>
        <strain evidence="3">OLB21</strain>
    </source>
</reference>
<proteinExistence type="predicted"/>
<dbReference type="Pfam" id="PF22222">
    <property type="entry name" value="Cpf1_PI-like"/>
    <property type="match status" value="1"/>
</dbReference>
<dbReference type="STRING" id="1617427.UZ20_WS6002000591"/>
<dbReference type="InterPro" id="IPR040852">
    <property type="entry name" value="RuvC_1"/>
</dbReference>